<evidence type="ECO:0000256" key="3">
    <source>
        <dbReference type="PROSITE-ProRule" id="PRU00339"/>
    </source>
</evidence>
<feature type="repeat" description="TPR" evidence="3">
    <location>
        <begin position="105"/>
        <end position="138"/>
    </location>
</feature>
<evidence type="ECO:0000256" key="2">
    <source>
        <dbReference type="ARBA" id="ARBA00022803"/>
    </source>
</evidence>
<dbReference type="Proteomes" id="UP001501207">
    <property type="component" value="Unassembled WGS sequence"/>
</dbReference>
<dbReference type="PANTHER" id="PTHR44186">
    <property type="match status" value="1"/>
</dbReference>
<dbReference type="Pfam" id="PF14559">
    <property type="entry name" value="TPR_19"/>
    <property type="match status" value="1"/>
</dbReference>
<protein>
    <recommendedName>
        <fullName evidence="7">Tetratricopeptide repeat protein</fullName>
    </recommendedName>
</protein>
<keyword evidence="2 3" id="KW-0802">TPR repeat</keyword>
<dbReference type="InterPro" id="IPR011990">
    <property type="entry name" value="TPR-like_helical_dom_sf"/>
</dbReference>
<dbReference type="Pfam" id="PF13432">
    <property type="entry name" value="TPR_16"/>
    <property type="match status" value="1"/>
</dbReference>
<dbReference type="PROSITE" id="PS50005">
    <property type="entry name" value="TPR"/>
    <property type="match status" value="3"/>
</dbReference>
<dbReference type="SUPFAM" id="SSF48452">
    <property type="entry name" value="TPR-like"/>
    <property type="match status" value="1"/>
</dbReference>
<proteinExistence type="predicted"/>
<dbReference type="EMBL" id="BAABFN010000001">
    <property type="protein sequence ID" value="GAA4302991.1"/>
    <property type="molecule type" value="Genomic_DNA"/>
</dbReference>
<organism evidence="5 6">
    <name type="scientific">Compostibacter hankyongensis</name>
    <dbReference type="NCBI Taxonomy" id="1007089"/>
    <lineage>
        <taxon>Bacteria</taxon>
        <taxon>Pseudomonadati</taxon>
        <taxon>Bacteroidota</taxon>
        <taxon>Chitinophagia</taxon>
        <taxon>Chitinophagales</taxon>
        <taxon>Chitinophagaceae</taxon>
        <taxon>Compostibacter</taxon>
    </lineage>
</organism>
<evidence type="ECO:0008006" key="7">
    <source>
        <dbReference type="Google" id="ProtNLM"/>
    </source>
</evidence>
<dbReference type="Gene3D" id="1.25.40.10">
    <property type="entry name" value="Tetratricopeptide repeat domain"/>
    <property type="match status" value="1"/>
</dbReference>
<feature type="signal peptide" evidence="4">
    <location>
        <begin position="1"/>
        <end position="25"/>
    </location>
</feature>
<feature type="repeat" description="TPR" evidence="3">
    <location>
        <begin position="37"/>
        <end position="70"/>
    </location>
</feature>
<feature type="repeat" description="TPR" evidence="3">
    <location>
        <begin position="139"/>
        <end position="172"/>
    </location>
</feature>
<keyword evidence="4" id="KW-0732">Signal</keyword>
<accession>A0ABP8FG17</accession>
<feature type="chain" id="PRO_5045903183" description="Tetratricopeptide repeat protein" evidence="4">
    <location>
        <begin position="26"/>
        <end position="378"/>
    </location>
</feature>
<keyword evidence="1" id="KW-0677">Repeat</keyword>
<gene>
    <name evidence="5" type="ORF">GCM10023143_05860</name>
</gene>
<comment type="caution">
    <text evidence="5">The sequence shown here is derived from an EMBL/GenBank/DDBJ whole genome shotgun (WGS) entry which is preliminary data.</text>
</comment>
<dbReference type="InterPro" id="IPR019734">
    <property type="entry name" value="TPR_rpt"/>
</dbReference>
<name>A0ABP8FG17_9BACT</name>
<dbReference type="SMART" id="SM00028">
    <property type="entry name" value="TPR"/>
    <property type="match status" value="3"/>
</dbReference>
<dbReference type="PANTHER" id="PTHR44186:SF1">
    <property type="entry name" value="BARDET-BIEDL SYNDROME 4 PROTEIN"/>
    <property type="match status" value="1"/>
</dbReference>
<evidence type="ECO:0000256" key="1">
    <source>
        <dbReference type="ARBA" id="ARBA00022737"/>
    </source>
</evidence>
<evidence type="ECO:0000256" key="4">
    <source>
        <dbReference type="SAM" id="SignalP"/>
    </source>
</evidence>
<sequence length="378" mass="43718">MRFYRWEKAGCTVLFTMMISLSLSAQTGTYTGGSNGADELFATARKFISNGDYSNAILVLNRAIEQDPQNLEYRKQLAFTYFLRRDLGRADQLIRELLGRDDADVQTYQIAGNIYQAQRDSKKAERNYKRGLRKFPNSGELNNELGLLYFNEQNYTDALRCWTKGIRVAPSYPGNYYNAARTYYYSKDKFWAIIYGEIFINLERMSTRTAEMRGILLESYKYLFNNPDALSVELPPLQNASGDAAAGQQPSGEALSFRKAILNTLAKSATVITRGITPETLIMLRTRFILDWTRFYSLYYPYALFDFQRQLLKDGLFEAYNQWIFGPAANQAAYRTWTGLHKAEYDRLMKYLQENSLQPRAGEFYQNEKIDYEADNNT</sequence>
<dbReference type="RefSeq" id="WP_344975070.1">
    <property type="nucleotide sequence ID" value="NZ_BAABFN010000001.1"/>
</dbReference>
<keyword evidence="6" id="KW-1185">Reference proteome</keyword>
<evidence type="ECO:0000313" key="5">
    <source>
        <dbReference type="EMBL" id="GAA4302991.1"/>
    </source>
</evidence>
<evidence type="ECO:0000313" key="6">
    <source>
        <dbReference type="Proteomes" id="UP001501207"/>
    </source>
</evidence>
<reference evidence="6" key="1">
    <citation type="journal article" date="2019" name="Int. J. Syst. Evol. Microbiol.">
        <title>The Global Catalogue of Microorganisms (GCM) 10K type strain sequencing project: providing services to taxonomists for standard genome sequencing and annotation.</title>
        <authorList>
            <consortium name="The Broad Institute Genomics Platform"/>
            <consortium name="The Broad Institute Genome Sequencing Center for Infectious Disease"/>
            <person name="Wu L."/>
            <person name="Ma J."/>
        </authorList>
    </citation>
    <scope>NUCLEOTIDE SEQUENCE [LARGE SCALE GENOMIC DNA]</scope>
    <source>
        <strain evidence="6">JCM 17664</strain>
    </source>
</reference>